<evidence type="ECO:0000259" key="1">
    <source>
        <dbReference type="Pfam" id="PF08242"/>
    </source>
</evidence>
<feature type="domain" description="S-adenosylmethionine-dependent methyltransferase Rv2258c-like winged HTH" evidence="2">
    <location>
        <begin position="14"/>
        <end position="88"/>
    </location>
</feature>
<dbReference type="InterPro" id="IPR013217">
    <property type="entry name" value="Methyltransf_12"/>
</dbReference>
<dbReference type="Gene3D" id="1.10.10.10">
    <property type="entry name" value="Winged helix-like DNA-binding domain superfamily/Winged helix DNA-binding domain"/>
    <property type="match status" value="1"/>
</dbReference>
<feature type="domain" description="Methyltransferase type 12" evidence="1">
    <location>
        <begin position="173"/>
        <end position="266"/>
    </location>
</feature>
<evidence type="ECO:0000313" key="3">
    <source>
        <dbReference type="EMBL" id="GAA3734180.1"/>
    </source>
</evidence>
<sequence>MRMFLAMLATQELLASYIGVRLGLYEDLAAHGRATPPELATRTGLDPRYVREWLEQQAVAGLLTVADPGAGADERVYTLPEGHREVLTSSDHPMSMVSLTVRPLGGVAQALPELLDAYRTGAGVADSTFGHDWREGHGGANRSLFTHQLPGWIRTLLPDVHSKLTSGEGRVADVGCGAGWASLALAGAYPECRVDGFDTDGESVGEARLRAEDAGLADRVTFTAHEAGGDGAGRYQLVCLLDVLHEVTHPVEVLAQCRSLLADGGTVLVMDARVAEKFTAPGDEIERFQYATSVLHCLPAARVGEGAAGNGTVLRPEAVRDYATAAGFGRVDELPVRDRFHRLYRLTC</sequence>
<organism evidence="3 4">
    <name type="scientific">Salinactinospora qingdaonensis</name>
    <dbReference type="NCBI Taxonomy" id="702744"/>
    <lineage>
        <taxon>Bacteria</taxon>
        <taxon>Bacillati</taxon>
        <taxon>Actinomycetota</taxon>
        <taxon>Actinomycetes</taxon>
        <taxon>Streptosporangiales</taxon>
        <taxon>Nocardiopsidaceae</taxon>
        <taxon>Salinactinospora</taxon>
    </lineage>
</organism>
<gene>
    <name evidence="3" type="ORF">GCM10022402_13130</name>
</gene>
<keyword evidence="3" id="KW-0489">Methyltransferase</keyword>
<dbReference type="Pfam" id="PF21320">
    <property type="entry name" value="WHD_Rv2258c"/>
    <property type="match status" value="1"/>
</dbReference>
<reference evidence="4" key="1">
    <citation type="journal article" date="2019" name="Int. J. Syst. Evol. Microbiol.">
        <title>The Global Catalogue of Microorganisms (GCM) 10K type strain sequencing project: providing services to taxonomists for standard genome sequencing and annotation.</title>
        <authorList>
            <consortium name="The Broad Institute Genomics Platform"/>
            <consortium name="The Broad Institute Genome Sequencing Center for Infectious Disease"/>
            <person name="Wu L."/>
            <person name="Ma J."/>
        </authorList>
    </citation>
    <scope>NUCLEOTIDE SEQUENCE [LARGE SCALE GENOMIC DNA]</scope>
    <source>
        <strain evidence="4">JCM 17137</strain>
    </source>
</reference>
<dbReference type="InterPro" id="IPR048711">
    <property type="entry name" value="WHD_Rv2258c"/>
</dbReference>
<name>A0ABP7FEU4_9ACTN</name>
<dbReference type="GO" id="GO:0008168">
    <property type="term" value="F:methyltransferase activity"/>
    <property type="evidence" value="ECO:0007669"/>
    <property type="project" value="UniProtKB-KW"/>
</dbReference>
<dbReference type="SUPFAM" id="SSF53335">
    <property type="entry name" value="S-adenosyl-L-methionine-dependent methyltransferases"/>
    <property type="match status" value="1"/>
</dbReference>
<dbReference type="Gene3D" id="3.40.50.150">
    <property type="entry name" value="Vaccinia Virus protein VP39"/>
    <property type="match status" value="1"/>
</dbReference>
<dbReference type="InterPro" id="IPR036388">
    <property type="entry name" value="WH-like_DNA-bd_sf"/>
</dbReference>
<evidence type="ECO:0000313" key="4">
    <source>
        <dbReference type="Proteomes" id="UP001500908"/>
    </source>
</evidence>
<keyword evidence="3" id="KW-0808">Transferase</keyword>
<protein>
    <submittedName>
        <fullName evidence="3">Class I SAM-dependent methyltransferase</fullName>
    </submittedName>
</protein>
<proteinExistence type="predicted"/>
<dbReference type="Proteomes" id="UP001500908">
    <property type="component" value="Unassembled WGS sequence"/>
</dbReference>
<evidence type="ECO:0000259" key="2">
    <source>
        <dbReference type="Pfam" id="PF21320"/>
    </source>
</evidence>
<keyword evidence="4" id="KW-1185">Reference proteome</keyword>
<dbReference type="SUPFAM" id="SSF46785">
    <property type="entry name" value="Winged helix' DNA-binding domain"/>
    <property type="match status" value="1"/>
</dbReference>
<dbReference type="InterPro" id="IPR036390">
    <property type="entry name" value="WH_DNA-bd_sf"/>
</dbReference>
<comment type="caution">
    <text evidence="3">The sequence shown here is derived from an EMBL/GenBank/DDBJ whole genome shotgun (WGS) entry which is preliminary data.</text>
</comment>
<dbReference type="PANTHER" id="PTHR45128">
    <property type="entry name" value="METHYLTRANSFERASE TYPE 11"/>
    <property type="match status" value="1"/>
</dbReference>
<dbReference type="InterPro" id="IPR029063">
    <property type="entry name" value="SAM-dependent_MTases_sf"/>
</dbReference>
<dbReference type="InterPro" id="IPR053173">
    <property type="entry name" value="SAM-binding_MTase"/>
</dbReference>
<dbReference type="CDD" id="cd02440">
    <property type="entry name" value="AdoMet_MTases"/>
    <property type="match status" value="1"/>
</dbReference>
<accession>A0ABP7FEU4</accession>
<dbReference type="EMBL" id="BAABDD010000004">
    <property type="protein sequence ID" value="GAA3734180.1"/>
    <property type="molecule type" value="Genomic_DNA"/>
</dbReference>
<dbReference type="Pfam" id="PF08242">
    <property type="entry name" value="Methyltransf_12"/>
    <property type="match status" value="1"/>
</dbReference>
<dbReference type="GO" id="GO:0032259">
    <property type="term" value="P:methylation"/>
    <property type="evidence" value="ECO:0007669"/>
    <property type="project" value="UniProtKB-KW"/>
</dbReference>